<proteinExistence type="predicted"/>
<dbReference type="HOGENOM" id="CLU_3382025_0_0_0"/>
<accession>U3GWX9</accession>
<dbReference type="AlphaFoldDB" id="U3GWX9"/>
<protein>
    <submittedName>
        <fullName evidence="1">Uncharacterized protein</fullName>
    </submittedName>
</protein>
<evidence type="ECO:0000313" key="1">
    <source>
        <dbReference type="EMBL" id="AGU16134.1"/>
    </source>
</evidence>
<dbReference type="Proteomes" id="UP000016231">
    <property type="component" value="Chromosome"/>
</dbReference>
<name>U3GWX9_FUSVC</name>
<gene>
    <name evidence="1" type="ORF">HMPREF0946_02167</name>
</gene>
<evidence type="ECO:0000313" key="2">
    <source>
        <dbReference type="Proteomes" id="UP000016231"/>
    </source>
</evidence>
<sequence length="33" mass="4052">MKKVRFTISGFMNEIVKRDSEYFKLQIGWQEKN</sequence>
<organism evidence="1 2">
    <name type="scientific">Fusobacterium vincentii 3_1_36A2</name>
    <dbReference type="NCBI Taxonomy" id="469604"/>
    <lineage>
        <taxon>Bacteria</taxon>
        <taxon>Fusobacteriati</taxon>
        <taxon>Fusobacteriota</taxon>
        <taxon>Fusobacteriia</taxon>
        <taxon>Fusobacteriales</taxon>
        <taxon>Fusobacteriaceae</taxon>
        <taxon>Fusobacterium</taxon>
    </lineage>
</organism>
<reference evidence="1 2" key="1">
    <citation type="submission" date="2013-08" db="EMBL/GenBank/DDBJ databases">
        <title>The Genome Sequence of Fusobacterium sp. 3_1_36A2.</title>
        <authorList>
            <consortium name="The Broad Institute Genome Sequencing Platform"/>
            <person name="Earl A."/>
            <person name="Ward D."/>
            <person name="Feldgarden M."/>
            <person name="Gevers D."/>
            <person name="Strauss J."/>
            <person name="White A."/>
            <person name="Allen-Vercoe E."/>
            <person name="Walker B."/>
            <person name="Young S.K."/>
            <person name="Zeng Q."/>
            <person name="Gargeya S."/>
            <person name="Fitzgerald M."/>
            <person name="Haas B."/>
            <person name="Abouelleil A."/>
            <person name="Alvarado L."/>
            <person name="Arachchi H.M."/>
            <person name="Berlin A.M."/>
            <person name="Chapman S.B."/>
            <person name="Goldberg J."/>
            <person name="Griggs A."/>
            <person name="Gujja S."/>
            <person name="Hansen M."/>
            <person name="Howarth C."/>
            <person name="Imamovic A."/>
            <person name="Larimer J."/>
            <person name="McCowen C."/>
            <person name="Montmayeur A."/>
            <person name="Murphy C."/>
            <person name="Neiman D."/>
            <person name="Pearson M."/>
            <person name="Priest M."/>
            <person name="Roberts A."/>
            <person name="Saif S."/>
            <person name="Shea T."/>
            <person name="Sisk P."/>
            <person name="Sykes S."/>
            <person name="Wortman J."/>
            <person name="Nusbaum C."/>
            <person name="Birren B."/>
        </authorList>
    </citation>
    <scope>NUCLEOTIDE SEQUENCE [LARGE SCALE GENOMIC DNA]</scope>
    <source>
        <strain evidence="1 2">3_1_36A2</strain>
    </source>
</reference>
<dbReference type="KEGG" id="fnc:HMPREF0946_02167"/>
<dbReference type="EMBL" id="CP003700">
    <property type="protein sequence ID" value="AGU16134.1"/>
    <property type="molecule type" value="Genomic_DNA"/>
</dbReference>